<name>A0A9W8ZTF9_9AGAR</name>
<sequence>MTSSFPCPLLSSSAISVDDADLRIVYSPGWTTGGRIGFECEGTTHVASRSMNSTAIFTFEGIGVEVFGTVGTGESPTSTYQVDDLSNSQFEFVFPVLNLQNNYRVPFYRSPSLEPGNHTLTIMVLPEATTAGQFYLDYIIYNPIPTFTLPSPAATIIGSTYSTLSTCTAGTTPYPSSVPVPAIAGGVVGSIAGVVVGMILTFALLRKIRIRFWRKFTGIPAKYKH</sequence>
<dbReference type="Gene3D" id="2.60.120.260">
    <property type="entry name" value="Galactose-binding domain-like"/>
    <property type="match status" value="1"/>
</dbReference>
<evidence type="ECO:0000313" key="3">
    <source>
        <dbReference type="Proteomes" id="UP001150238"/>
    </source>
</evidence>
<keyword evidence="1" id="KW-0472">Membrane</keyword>
<dbReference type="AlphaFoldDB" id="A0A9W8ZTF9"/>
<dbReference type="Proteomes" id="UP001150238">
    <property type="component" value="Unassembled WGS sequence"/>
</dbReference>
<evidence type="ECO:0000313" key="2">
    <source>
        <dbReference type="EMBL" id="KAJ4466426.1"/>
    </source>
</evidence>
<protein>
    <submittedName>
        <fullName evidence="2">Uncharacterized protein</fullName>
    </submittedName>
</protein>
<proteinExistence type="predicted"/>
<keyword evidence="1" id="KW-1133">Transmembrane helix</keyword>
<reference evidence="2" key="1">
    <citation type="submission" date="2022-08" db="EMBL/GenBank/DDBJ databases">
        <authorList>
            <consortium name="DOE Joint Genome Institute"/>
            <person name="Min B."/>
            <person name="Riley R."/>
            <person name="Sierra-Patev S."/>
            <person name="Naranjo-Ortiz M."/>
            <person name="Looney B."/>
            <person name="Konkel Z."/>
            <person name="Slot J.C."/>
            <person name="Sakamoto Y."/>
            <person name="Steenwyk J.L."/>
            <person name="Rokas A."/>
            <person name="Carro J."/>
            <person name="Camarero S."/>
            <person name="Ferreira P."/>
            <person name="Molpeceres G."/>
            <person name="Ruiz-Duenas F.J."/>
            <person name="Serrano A."/>
            <person name="Henrissat B."/>
            <person name="Drula E."/>
            <person name="Hughes K.W."/>
            <person name="Mata J.L."/>
            <person name="Ishikawa N.K."/>
            <person name="Vargas-Isla R."/>
            <person name="Ushijima S."/>
            <person name="Smith C.A."/>
            <person name="Ahrendt S."/>
            <person name="Andreopoulos W."/>
            <person name="He G."/>
            <person name="Labutti K."/>
            <person name="Lipzen A."/>
            <person name="Ng V."/>
            <person name="Sandor L."/>
            <person name="Barry K."/>
            <person name="Martinez A.T."/>
            <person name="Xiao Y."/>
            <person name="Gibbons J.G."/>
            <person name="Terashima K."/>
            <person name="Hibbett D.S."/>
            <person name="Grigoriev I.V."/>
        </authorList>
    </citation>
    <scope>NUCLEOTIDE SEQUENCE</scope>
    <source>
        <strain evidence="2">Sp2 HRB7682 ss15</strain>
    </source>
</reference>
<comment type="caution">
    <text evidence="2">The sequence shown here is derived from an EMBL/GenBank/DDBJ whole genome shotgun (WGS) entry which is preliminary data.</text>
</comment>
<accession>A0A9W8ZTF9</accession>
<dbReference type="EMBL" id="JANVFS010000045">
    <property type="protein sequence ID" value="KAJ4466426.1"/>
    <property type="molecule type" value="Genomic_DNA"/>
</dbReference>
<feature type="transmembrane region" description="Helical" evidence="1">
    <location>
        <begin position="182"/>
        <end position="205"/>
    </location>
</feature>
<gene>
    <name evidence="2" type="ORF">C8J55DRAFT_565749</name>
</gene>
<keyword evidence="1" id="KW-0812">Transmembrane</keyword>
<evidence type="ECO:0000256" key="1">
    <source>
        <dbReference type="SAM" id="Phobius"/>
    </source>
</evidence>
<reference evidence="2" key="2">
    <citation type="journal article" date="2023" name="Proc. Natl. Acad. Sci. U.S.A.">
        <title>A global phylogenomic analysis of the shiitake genus Lentinula.</title>
        <authorList>
            <person name="Sierra-Patev S."/>
            <person name="Min B."/>
            <person name="Naranjo-Ortiz M."/>
            <person name="Looney B."/>
            <person name="Konkel Z."/>
            <person name="Slot J.C."/>
            <person name="Sakamoto Y."/>
            <person name="Steenwyk J.L."/>
            <person name="Rokas A."/>
            <person name="Carro J."/>
            <person name="Camarero S."/>
            <person name="Ferreira P."/>
            <person name="Molpeceres G."/>
            <person name="Ruiz-Duenas F.J."/>
            <person name="Serrano A."/>
            <person name="Henrissat B."/>
            <person name="Drula E."/>
            <person name="Hughes K.W."/>
            <person name="Mata J.L."/>
            <person name="Ishikawa N.K."/>
            <person name="Vargas-Isla R."/>
            <person name="Ushijima S."/>
            <person name="Smith C.A."/>
            <person name="Donoghue J."/>
            <person name="Ahrendt S."/>
            <person name="Andreopoulos W."/>
            <person name="He G."/>
            <person name="LaButti K."/>
            <person name="Lipzen A."/>
            <person name="Ng V."/>
            <person name="Riley R."/>
            <person name="Sandor L."/>
            <person name="Barry K."/>
            <person name="Martinez A.T."/>
            <person name="Xiao Y."/>
            <person name="Gibbons J.G."/>
            <person name="Terashima K."/>
            <person name="Grigoriev I.V."/>
            <person name="Hibbett D."/>
        </authorList>
    </citation>
    <scope>NUCLEOTIDE SEQUENCE</scope>
    <source>
        <strain evidence="2">Sp2 HRB7682 ss15</strain>
    </source>
</reference>
<organism evidence="2 3">
    <name type="scientific">Lentinula lateritia</name>
    <dbReference type="NCBI Taxonomy" id="40482"/>
    <lineage>
        <taxon>Eukaryota</taxon>
        <taxon>Fungi</taxon>
        <taxon>Dikarya</taxon>
        <taxon>Basidiomycota</taxon>
        <taxon>Agaricomycotina</taxon>
        <taxon>Agaricomycetes</taxon>
        <taxon>Agaricomycetidae</taxon>
        <taxon>Agaricales</taxon>
        <taxon>Marasmiineae</taxon>
        <taxon>Omphalotaceae</taxon>
        <taxon>Lentinula</taxon>
    </lineage>
</organism>